<dbReference type="Proteomes" id="UP000001025">
    <property type="component" value="Chromosome"/>
</dbReference>
<dbReference type="HOGENOM" id="CLU_992854_0_0_0"/>
<organism evidence="2 3">
    <name type="scientific">Rhodopirellula baltica (strain DSM 10527 / NCIMB 13988 / SH1)</name>
    <dbReference type="NCBI Taxonomy" id="243090"/>
    <lineage>
        <taxon>Bacteria</taxon>
        <taxon>Pseudomonadati</taxon>
        <taxon>Planctomycetota</taxon>
        <taxon>Planctomycetia</taxon>
        <taxon>Pirellulales</taxon>
        <taxon>Pirellulaceae</taxon>
        <taxon>Rhodopirellula</taxon>
    </lineage>
</organism>
<dbReference type="AlphaFoldDB" id="Q7UUV5"/>
<dbReference type="PATRIC" id="fig|243090.15.peg.1408"/>
<proteinExistence type="predicted"/>
<gene>
    <name evidence="2" type="ordered locus">RB3042</name>
</gene>
<feature type="signal peptide" evidence="1">
    <location>
        <begin position="1"/>
        <end position="22"/>
    </location>
</feature>
<evidence type="ECO:0000313" key="3">
    <source>
        <dbReference type="Proteomes" id="UP000001025"/>
    </source>
</evidence>
<evidence type="ECO:0008006" key="4">
    <source>
        <dbReference type="Google" id="ProtNLM"/>
    </source>
</evidence>
<dbReference type="eggNOG" id="ENOG502Z9BN">
    <property type="taxonomic scope" value="Bacteria"/>
</dbReference>
<dbReference type="RefSeq" id="WP_011119158.1">
    <property type="nucleotide sequence ID" value="NC_005027.1"/>
</dbReference>
<sequence length="291" mass="32862">MTRLSMCVIFLLATISTGNCRAQSLGYDQNRIAMSFDGNSAPDKQYKWPTGDPDDWGALPASCAIMAKLGLQNKLVHCSYNNFIDAPSGPDSKNQLKISADGVIEHWGFNPDVFIDVTKEQNRAIESLAAEMSRSTESDPLFFIHAGLSEFVYLVVKEVIRSGNIDSLAHVHLVSHSAFNENERRRKHHHTWDDIQVLCGNRIQYTKIPDQNDKDNPNHLWHSKGNFSVWHWMRDHPEADVRWMYSRLKAHSAGVADISDCGMLFFLLVGDANGSPEKFREFIGDQIVSKN</sequence>
<dbReference type="OrthoDB" id="6382233at2"/>
<protein>
    <recommendedName>
        <fullName evidence="4">Secreted protein</fullName>
    </recommendedName>
</protein>
<keyword evidence="3" id="KW-1185">Reference proteome</keyword>
<feature type="chain" id="PRO_5004292402" description="Secreted protein" evidence="1">
    <location>
        <begin position="23"/>
        <end position="291"/>
    </location>
</feature>
<dbReference type="KEGG" id="rba:RB3042"/>
<name>Q7UUV5_RHOBA</name>
<accession>Q7UUV5</accession>
<dbReference type="EMBL" id="BX294138">
    <property type="protein sequence ID" value="CAD72972.1"/>
    <property type="molecule type" value="Genomic_DNA"/>
</dbReference>
<dbReference type="STRING" id="243090.RB3042"/>
<keyword evidence="1" id="KW-0732">Signal</keyword>
<evidence type="ECO:0000256" key="1">
    <source>
        <dbReference type="SAM" id="SignalP"/>
    </source>
</evidence>
<evidence type="ECO:0000313" key="2">
    <source>
        <dbReference type="EMBL" id="CAD72972.1"/>
    </source>
</evidence>
<dbReference type="InParanoid" id="Q7UUV5"/>
<reference evidence="2 3" key="1">
    <citation type="journal article" date="2003" name="Proc. Natl. Acad. Sci. U.S.A.">
        <title>Complete genome sequence of the marine planctomycete Pirellula sp. strain 1.</title>
        <authorList>
            <person name="Gloeckner F.O."/>
            <person name="Kube M."/>
            <person name="Bauer M."/>
            <person name="Teeling H."/>
            <person name="Lombardot T."/>
            <person name="Ludwig W."/>
            <person name="Gade D."/>
            <person name="Beck A."/>
            <person name="Borzym K."/>
            <person name="Heitmann K."/>
            <person name="Rabus R."/>
            <person name="Schlesner H."/>
            <person name="Amann R."/>
            <person name="Reinhardt R."/>
        </authorList>
    </citation>
    <scope>NUCLEOTIDE SEQUENCE [LARGE SCALE GENOMIC DNA]</scope>
    <source>
        <strain evidence="3">DSM 10527 / NCIMB 13988 / SH1</strain>
    </source>
</reference>
<dbReference type="EnsemblBacteria" id="CAD72972">
    <property type="protein sequence ID" value="CAD72972"/>
    <property type="gene ID" value="RB3042"/>
</dbReference>